<proteinExistence type="predicted"/>
<dbReference type="Proteomes" id="UP000586305">
    <property type="component" value="Unassembled WGS sequence"/>
</dbReference>
<dbReference type="AlphaFoldDB" id="A0A849VE59"/>
<evidence type="ECO:0000313" key="2">
    <source>
        <dbReference type="Proteomes" id="UP000586305"/>
    </source>
</evidence>
<protein>
    <recommendedName>
        <fullName evidence="3">SpoIIAA-like protein</fullName>
    </recommendedName>
</protein>
<reference evidence="1 2" key="1">
    <citation type="submission" date="2020-04" db="EMBL/GenBank/DDBJ databases">
        <title>Pseudoalteromonas caenipelagi sp. nov., isolated from a tidal flat.</title>
        <authorList>
            <person name="Park S."/>
            <person name="Yoon J.-H."/>
        </authorList>
    </citation>
    <scope>NUCLEOTIDE SEQUENCE [LARGE SCALE GENOMIC DNA]</scope>
    <source>
        <strain evidence="1 2">JBTF-M23</strain>
    </source>
</reference>
<evidence type="ECO:0000313" key="1">
    <source>
        <dbReference type="EMBL" id="NOU51415.1"/>
    </source>
</evidence>
<accession>A0A849VE59</accession>
<organism evidence="1 2">
    <name type="scientific">Pseudoalteromonas caenipelagi</name>
    <dbReference type="NCBI Taxonomy" id="2726988"/>
    <lineage>
        <taxon>Bacteria</taxon>
        <taxon>Pseudomonadati</taxon>
        <taxon>Pseudomonadota</taxon>
        <taxon>Gammaproteobacteria</taxon>
        <taxon>Alteromonadales</taxon>
        <taxon>Pseudoalteromonadaceae</taxon>
        <taxon>Pseudoalteromonas</taxon>
    </lineage>
</organism>
<name>A0A849VE59_9GAMM</name>
<dbReference type="RefSeq" id="WP_171626482.1">
    <property type="nucleotide sequence ID" value="NZ_JABBPG010000005.1"/>
</dbReference>
<sequence>MSNTALVEPFSYSLDIFHHLGYMMVIAQGQGSKSEITNMYQTIEKTAKIAKVNKLMLNVTELTLNYSGSDVVKVLKLISRLFNHFYIARIVTPADFKSDLIEVFAQKHALNIKSFFCENEAYDWLIEQY</sequence>
<gene>
    <name evidence="1" type="ORF">HG263_12835</name>
</gene>
<comment type="caution">
    <text evidence="1">The sequence shown here is derived from an EMBL/GenBank/DDBJ whole genome shotgun (WGS) entry which is preliminary data.</text>
</comment>
<dbReference type="EMBL" id="JABBPG010000005">
    <property type="protein sequence ID" value="NOU51415.1"/>
    <property type="molecule type" value="Genomic_DNA"/>
</dbReference>
<keyword evidence="2" id="KW-1185">Reference proteome</keyword>
<evidence type="ECO:0008006" key="3">
    <source>
        <dbReference type="Google" id="ProtNLM"/>
    </source>
</evidence>